<dbReference type="SUPFAM" id="SSF53383">
    <property type="entry name" value="PLP-dependent transferases"/>
    <property type="match status" value="1"/>
</dbReference>
<evidence type="ECO:0000256" key="1">
    <source>
        <dbReference type="ARBA" id="ARBA00001933"/>
    </source>
</evidence>
<evidence type="ECO:0000256" key="3">
    <source>
        <dbReference type="ARBA" id="ARBA00022898"/>
    </source>
</evidence>
<gene>
    <name evidence="6" type="ORF">N798_09700</name>
</gene>
<proteinExistence type="inferred from homology"/>
<dbReference type="PANTHER" id="PTHR11808">
    <property type="entry name" value="TRANS-SULFURATION ENZYME FAMILY MEMBER"/>
    <property type="match status" value="1"/>
</dbReference>
<dbReference type="EMBL" id="AVPI01000023">
    <property type="protein sequence ID" value="KGN31119.1"/>
    <property type="molecule type" value="Genomic_DNA"/>
</dbReference>
<comment type="cofactor">
    <cofactor evidence="1 4">
        <name>pyridoxal 5'-phosphate</name>
        <dbReference type="ChEBI" id="CHEBI:597326"/>
    </cofactor>
</comment>
<sequence>MAATARLKRSGPVADDGREHPAYAVRMSDSSSDQTLGFSTRALHAGQDPDPTTGAVVTPIYQTSTYKQDGIGGFRGGYEYSRSANPTRTALETGFAALEGGERGFAFASGLAAEDTVLRALLSPGDHVVVPSDAYGGTYRLFNKVLKHWGVEHSIAAIADNDAVRAAIQPGKTRVVWVETPTNPMLGIADIAALAEITHEAGALLVVDNTFASPYLQQPLALGADIVLHSTTKYCGGHSDVVGGAVVMGHGVRVPWFDDEPASDRVAFHQNSMGAVAGPFDSWVVQRGLKTLAVRMERHCDNAEKIVEFLQGHDGVTAVHYPGLPDHPGHEVASRQMKRFGGMVAFRVKGGEDVAVKVCAETQIWTLGESLGGVESLIEHPGRMTHASVAGTELEVPSDLIRLSVGIEDVEDLIADLKQALDRLT</sequence>
<dbReference type="PIRSF" id="PIRSF001434">
    <property type="entry name" value="CGS"/>
    <property type="match status" value="1"/>
</dbReference>
<organism evidence="6 7">
    <name type="scientific">Knoellia flava TL1</name>
    <dbReference type="NCBI Taxonomy" id="1385518"/>
    <lineage>
        <taxon>Bacteria</taxon>
        <taxon>Bacillati</taxon>
        <taxon>Actinomycetota</taxon>
        <taxon>Actinomycetes</taxon>
        <taxon>Micrococcales</taxon>
        <taxon>Intrasporangiaceae</taxon>
        <taxon>Knoellia</taxon>
    </lineage>
</organism>
<dbReference type="NCBIfam" id="NF005871">
    <property type="entry name" value="PRK07811.1"/>
    <property type="match status" value="1"/>
</dbReference>
<dbReference type="PANTHER" id="PTHR11808:SF15">
    <property type="entry name" value="CYSTATHIONINE GAMMA-LYASE"/>
    <property type="match status" value="1"/>
</dbReference>
<keyword evidence="3 4" id="KW-0663">Pyridoxal phosphate</keyword>
<protein>
    <submittedName>
        <fullName evidence="6">Cystathionine gamma-synthase</fullName>
    </submittedName>
</protein>
<evidence type="ECO:0000256" key="2">
    <source>
        <dbReference type="ARBA" id="ARBA00009077"/>
    </source>
</evidence>
<evidence type="ECO:0000256" key="4">
    <source>
        <dbReference type="RuleBase" id="RU362118"/>
    </source>
</evidence>
<evidence type="ECO:0000313" key="7">
    <source>
        <dbReference type="Proteomes" id="UP000029990"/>
    </source>
</evidence>
<evidence type="ECO:0000313" key="6">
    <source>
        <dbReference type="EMBL" id="KGN31119.1"/>
    </source>
</evidence>
<dbReference type="Pfam" id="PF01053">
    <property type="entry name" value="Cys_Met_Meta_PP"/>
    <property type="match status" value="1"/>
</dbReference>
<keyword evidence="7" id="KW-1185">Reference proteome</keyword>
<dbReference type="Gene3D" id="3.40.640.10">
    <property type="entry name" value="Type I PLP-dependent aspartate aminotransferase-like (Major domain)"/>
    <property type="match status" value="1"/>
</dbReference>
<dbReference type="Proteomes" id="UP000029990">
    <property type="component" value="Unassembled WGS sequence"/>
</dbReference>
<reference evidence="6 7" key="1">
    <citation type="submission" date="2013-08" db="EMBL/GenBank/DDBJ databases">
        <title>The genome sequence of Knoellia flava.</title>
        <authorList>
            <person name="Zhu W."/>
            <person name="Wang G."/>
        </authorList>
    </citation>
    <scope>NUCLEOTIDE SEQUENCE [LARGE SCALE GENOMIC DNA]</scope>
    <source>
        <strain evidence="6 7">TL1</strain>
    </source>
</reference>
<dbReference type="Gene3D" id="3.90.1150.10">
    <property type="entry name" value="Aspartate Aminotransferase, domain 1"/>
    <property type="match status" value="1"/>
</dbReference>
<dbReference type="InterPro" id="IPR015421">
    <property type="entry name" value="PyrdxlP-dep_Trfase_major"/>
</dbReference>
<comment type="caution">
    <text evidence="6">The sequence shown here is derived from an EMBL/GenBank/DDBJ whole genome shotgun (WGS) entry which is preliminary data.</text>
</comment>
<dbReference type="InterPro" id="IPR015422">
    <property type="entry name" value="PyrdxlP-dep_Trfase_small"/>
</dbReference>
<feature type="region of interest" description="Disordered" evidence="5">
    <location>
        <begin position="1"/>
        <end position="20"/>
    </location>
</feature>
<comment type="similarity">
    <text evidence="2 4">Belongs to the trans-sulfuration enzymes family.</text>
</comment>
<dbReference type="CDD" id="cd00614">
    <property type="entry name" value="CGS_like"/>
    <property type="match status" value="1"/>
</dbReference>
<dbReference type="InterPro" id="IPR000277">
    <property type="entry name" value="Cys/Met-Metab_PyrdxlP-dep_enz"/>
</dbReference>
<name>A0ABR4XDE4_9MICO</name>
<accession>A0ABR4XDE4</accession>
<evidence type="ECO:0000256" key="5">
    <source>
        <dbReference type="SAM" id="MobiDB-lite"/>
    </source>
</evidence>
<dbReference type="InterPro" id="IPR015424">
    <property type="entry name" value="PyrdxlP-dep_Trfase"/>
</dbReference>